<evidence type="ECO:0000313" key="3">
    <source>
        <dbReference type="Proteomes" id="UP001445076"/>
    </source>
</evidence>
<accession>A0AAW0X159</accession>
<proteinExistence type="predicted"/>
<dbReference type="AlphaFoldDB" id="A0AAW0X159"/>
<dbReference type="EMBL" id="JARKIK010000052">
    <property type="protein sequence ID" value="KAK8734004.1"/>
    <property type="molecule type" value="Genomic_DNA"/>
</dbReference>
<feature type="non-terminal residue" evidence="2">
    <location>
        <position position="1"/>
    </location>
</feature>
<keyword evidence="3" id="KW-1185">Reference proteome</keyword>
<keyword evidence="1" id="KW-1133">Transmembrane helix</keyword>
<evidence type="ECO:0000256" key="1">
    <source>
        <dbReference type="SAM" id="Phobius"/>
    </source>
</evidence>
<keyword evidence="1" id="KW-0812">Transmembrane</keyword>
<name>A0AAW0X159_CHEQU</name>
<dbReference type="Proteomes" id="UP001445076">
    <property type="component" value="Unassembled WGS sequence"/>
</dbReference>
<reference evidence="2 3" key="1">
    <citation type="journal article" date="2024" name="BMC Genomics">
        <title>Genome assembly of redclaw crayfish (Cherax quadricarinatus) provides insights into its immune adaptation and hypoxia tolerance.</title>
        <authorList>
            <person name="Liu Z."/>
            <person name="Zheng J."/>
            <person name="Li H."/>
            <person name="Fang K."/>
            <person name="Wang S."/>
            <person name="He J."/>
            <person name="Zhou D."/>
            <person name="Weng S."/>
            <person name="Chi M."/>
            <person name="Gu Z."/>
            <person name="He J."/>
            <person name="Li F."/>
            <person name="Wang M."/>
        </authorList>
    </citation>
    <scope>NUCLEOTIDE SEQUENCE [LARGE SCALE GENOMIC DNA]</scope>
    <source>
        <strain evidence="2">ZL_2023a</strain>
    </source>
</reference>
<keyword evidence="1" id="KW-0472">Membrane</keyword>
<gene>
    <name evidence="2" type="ORF">OTU49_006292</name>
</gene>
<evidence type="ECO:0000313" key="2">
    <source>
        <dbReference type="EMBL" id="KAK8734004.1"/>
    </source>
</evidence>
<sequence length="167" mass="18853">VDSVSSHLGESFLDVLLSLLNMVAMLRCCGRVMVMLAALISHLAYTSDDHCGYKTVYLDKTVYRPVPYYHGGKSVENTYEPVYLTTTVLNKQSVPYFITQTQQVPQFVTKKATLPQYITHTVINTHPKYITVTEKSYVTVYATRTRKTYETVCPKGYGSHNGGYGHH</sequence>
<feature type="transmembrane region" description="Helical" evidence="1">
    <location>
        <begin position="15"/>
        <end position="40"/>
    </location>
</feature>
<comment type="caution">
    <text evidence="2">The sequence shown here is derived from an EMBL/GenBank/DDBJ whole genome shotgun (WGS) entry which is preliminary data.</text>
</comment>
<organism evidence="2 3">
    <name type="scientific">Cherax quadricarinatus</name>
    <name type="common">Australian red claw crayfish</name>
    <dbReference type="NCBI Taxonomy" id="27406"/>
    <lineage>
        <taxon>Eukaryota</taxon>
        <taxon>Metazoa</taxon>
        <taxon>Ecdysozoa</taxon>
        <taxon>Arthropoda</taxon>
        <taxon>Crustacea</taxon>
        <taxon>Multicrustacea</taxon>
        <taxon>Malacostraca</taxon>
        <taxon>Eumalacostraca</taxon>
        <taxon>Eucarida</taxon>
        <taxon>Decapoda</taxon>
        <taxon>Pleocyemata</taxon>
        <taxon>Astacidea</taxon>
        <taxon>Parastacoidea</taxon>
        <taxon>Parastacidae</taxon>
        <taxon>Cherax</taxon>
    </lineage>
</organism>
<protein>
    <submittedName>
        <fullName evidence="2">Uncharacterized protein</fullName>
    </submittedName>
</protein>